<evidence type="ECO:0000313" key="2">
    <source>
        <dbReference type="Proteomes" id="UP000642180"/>
    </source>
</evidence>
<protein>
    <submittedName>
        <fullName evidence="1">Uncharacterized protein</fullName>
    </submittedName>
</protein>
<dbReference type="Proteomes" id="UP000642180">
    <property type="component" value="Unassembled WGS sequence"/>
</dbReference>
<accession>A0A8J3AMK6</accession>
<organism evidence="1 2">
    <name type="scientific">Oxalicibacterium faecigallinarum</name>
    <dbReference type="NCBI Taxonomy" id="573741"/>
    <lineage>
        <taxon>Bacteria</taxon>
        <taxon>Pseudomonadati</taxon>
        <taxon>Pseudomonadota</taxon>
        <taxon>Betaproteobacteria</taxon>
        <taxon>Burkholderiales</taxon>
        <taxon>Oxalobacteraceae</taxon>
        <taxon>Oxalicibacterium</taxon>
    </lineage>
</organism>
<dbReference type="RefSeq" id="WP_188379580.1">
    <property type="nucleotide sequence ID" value="NZ_BMDI01000001.1"/>
</dbReference>
<name>A0A8J3AMK6_9BURK</name>
<proteinExistence type="predicted"/>
<evidence type="ECO:0000313" key="1">
    <source>
        <dbReference type="EMBL" id="GGI16394.1"/>
    </source>
</evidence>
<dbReference type="EMBL" id="BMDI01000001">
    <property type="protein sequence ID" value="GGI16394.1"/>
    <property type="molecule type" value="Genomic_DNA"/>
</dbReference>
<dbReference type="AlphaFoldDB" id="A0A8J3AMK6"/>
<comment type="caution">
    <text evidence="1">The sequence shown here is derived from an EMBL/GenBank/DDBJ whole genome shotgun (WGS) entry which is preliminary data.</text>
</comment>
<gene>
    <name evidence="1" type="ORF">GCM10008066_03740</name>
</gene>
<sequence length="162" mass="18279">MASKKRTKRYTPRRAHTTGNANRIFQLLGRVEDQKLLDPMDMTDLGIAYWAAFHQMLHGQAREEDWTMVTVALNTALILCEQGFGADWVDTINVALEGAWRSKLRADGLGVWRYDGNAICAIREALEMHDLQVEHANKGEIRAAFDEVRRRAVAGHVFAEAA</sequence>
<reference evidence="2" key="1">
    <citation type="journal article" date="2019" name="Int. J. Syst. Evol. Microbiol.">
        <title>The Global Catalogue of Microorganisms (GCM) 10K type strain sequencing project: providing services to taxonomists for standard genome sequencing and annotation.</title>
        <authorList>
            <consortium name="The Broad Institute Genomics Platform"/>
            <consortium name="The Broad Institute Genome Sequencing Center for Infectious Disease"/>
            <person name="Wu L."/>
            <person name="Ma J."/>
        </authorList>
    </citation>
    <scope>NUCLEOTIDE SEQUENCE [LARGE SCALE GENOMIC DNA]</scope>
    <source>
        <strain evidence="2">CCM 2767</strain>
    </source>
</reference>
<keyword evidence="2" id="KW-1185">Reference proteome</keyword>